<keyword evidence="9" id="KW-1133">Transmembrane helix</keyword>
<evidence type="ECO:0000313" key="11">
    <source>
        <dbReference type="Proteomes" id="UP000680679"/>
    </source>
</evidence>
<reference evidence="10 11" key="1">
    <citation type="submission" date="2021-04" db="EMBL/GenBank/DDBJ databases">
        <title>Complete genome sequencing of Allochromatium tepidum strain NZ.</title>
        <authorList>
            <person name="Tsukatani Y."/>
            <person name="Mori H."/>
        </authorList>
    </citation>
    <scope>NUCLEOTIDE SEQUENCE [LARGE SCALE GENOMIC DNA]</scope>
    <source>
        <strain evidence="10 11">NZ</strain>
        <plasmid evidence="10 11">pAt1</plasmid>
    </source>
</reference>
<dbReference type="Pfam" id="PF01867">
    <property type="entry name" value="Cas_Cas1"/>
    <property type="match status" value="1"/>
</dbReference>
<dbReference type="InterPro" id="IPR002729">
    <property type="entry name" value="CRISPR-assoc_Cas1"/>
</dbReference>
<evidence type="ECO:0000256" key="6">
    <source>
        <dbReference type="ARBA" id="ARBA00023118"/>
    </source>
</evidence>
<dbReference type="NCBIfam" id="TIGR00287">
    <property type="entry name" value="cas1"/>
    <property type="match status" value="1"/>
</dbReference>
<evidence type="ECO:0000256" key="8">
    <source>
        <dbReference type="HAMAP-Rule" id="MF_01470"/>
    </source>
</evidence>
<gene>
    <name evidence="8" type="primary">cas1</name>
    <name evidence="10" type="ORF">Atep_31620</name>
</gene>
<organism evidence="10 11">
    <name type="scientific">Allochromatium tepidum</name>
    <dbReference type="NCBI Taxonomy" id="553982"/>
    <lineage>
        <taxon>Bacteria</taxon>
        <taxon>Pseudomonadati</taxon>
        <taxon>Pseudomonadota</taxon>
        <taxon>Gammaproteobacteria</taxon>
        <taxon>Chromatiales</taxon>
        <taxon>Chromatiaceae</taxon>
        <taxon>Allochromatium</taxon>
    </lineage>
</organism>
<dbReference type="InterPro" id="IPR019857">
    <property type="entry name" value="CRISPR-assoc_Cas1_YPEST-subtyp"/>
</dbReference>
<dbReference type="EC" id="3.1.-.-" evidence="8"/>
<dbReference type="HAMAP" id="MF_01470">
    <property type="entry name" value="Cas1"/>
    <property type="match status" value="1"/>
</dbReference>
<dbReference type="RefSeq" id="WP_213382438.1">
    <property type="nucleotide sequence ID" value="NZ_AP024564.1"/>
</dbReference>
<evidence type="ECO:0000256" key="1">
    <source>
        <dbReference type="ARBA" id="ARBA00022722"/>
    </source>
</evidence>
<dbReference type="Gene3D" id="1.20.120.920">
    <property type="entry name" value="CRISPR-associated endonuclease Cas1, C-terminal domain"/>
    <property type="match status" value="1"/>
</dbReference>
<dbReference type="EMBL" id="AP024564">
    <property type="protein sequence ID" value="BCU08485.1"/>
    <property type="molecule type" value="Genomic_DNA"/>
</dbReference>
<feature type="transmembrane region" description="Helical" evidence="9">
    <location>
        <begin position="228"/>
        <end position="250"/>
    </location>
</feature>
<comment type="subunit">
    <text evidence="8">Homodimer, forms a heterotetramer with a Cas2 homodimer.</text>
</comment>
<keyword evidence="11" id="KW-1185">Reference proteome</keyword>
<feature type="binding site" evidence="8">
    <location>
        <position position="183"/>
    </location>
    <ligand>
        <name>Mn(2+)</name>
        <dbReference type="ChEBI" id="CHEBI:29035"/>
    </ligand>
</feature>
<keyword evidence="6 8" id="KW-0051">Antiviral defense</keyword>
<comment type="similarity">
    <text evidence="8">Belongs to the CRISPR-associated endonuclease Cas1 family.</text>
</comment>
<accession>A0ABM7QRQ4</accession>
<evidence type="ECO:0000256" key="2">
    <source>
        <dbReference type="ARBA" id="ARBA00022723"/>
    </source>
</evidence>
<keyword evidence="8" id="KW-0464">Manganese</keyword>
<dbReference type="NCBIfam" id="TIGR03637">
    <property type="entry name" value="cas1_YPEST"/>
    <property type="match status" value="1"/>
</dbReference>
<dbReference type="Gene3D" id="3.100.10.20">
    <property type="entry name" value="CRISPR-associated endonuclease Cas1, N-terminal domain"/>
    <property type="match status" value="1"/>
</dbReference>
<keyword evidence="3 8" id="KW-0255">Endonuclease</keyword>
<keyword evidence="10" id="KW-0614">Plasmid</keyword>
<comment type="cofactor">
    <cofactor evidence="8">
        <name>Mg(2+)</name>
        <dbReference type="ChEBI" id="CHEBI:18420"/>
    </cofactor>
    <cofactor evidence="8">
        <name>Mn(2+)</name>
        <dbReference type="ChEBI" id="CHEBI:29035"/>
    </cofactor>
</comment>
<evidence type="ECO:0000256" key="3">
    <source>
        <dbReference type="ARBA" id="ARBA00022759"/>
    </source>
</evidence>
<keyword evidence="2 8" id="KW-0479">Metal-binding</keyword>
<proteinExistence type="inferred from homology"/>
<name>A0ABM7QRQ4_9GAMM</name>
<geneLocation type="plasmid" evidence="10 11">
    <name>pAt1</name>
</geneLocation>
<keyword evidence="7 8" id="KW-0238">DNA-binding</keyword>
<keyword evidence="9" id="KW-0812">Transmembrane</keyword>
<keyword evidence="4 8" id="KW-0378">Hydrolase</keyword>
<feature type="binding site" evidence="8">
    <location>
        <position position="251"/>
    </location>
    <ligand>
        <name>Mn(2+)</name>
        <dbReference type="ChEBI" id="CHEBI:29035"/>
    </ligand>
</feature>
<keyword evidence="9" id="KW-0472">Membrane</keyword>
<evidence type="ECO:0000256" key="9">
    <source>
        <dbReference type="SAM" id="Phobius"/>
    </source>
</evidence>
<dbReference type="InterPro" id="IPR042206">
    <property type="entry name" value="CRISPR-assoc_Cas1_C"/>
</dbReference>
<keyword evidence="5 8" id="KW-0460">Magnesium</keyword>
<feature type="binding site" evidence="8">
    <location>
        <position position="265"/>
    </location>
    <ligand>
        <name>Mn(2+)</name>
        <dbReference type="ChEBI" id="CHEBI:29035"/>
    </ligand>
</feature>
<dbReference type="InterPro" id="IPR042211">
    <property type="entry name" value="CRISPR-assoc_Cas1_N"/>
</dbReference>
<evidence type="ECO:0000256" key="7">
    <source>
        <dbReference type="ARBA" id="ARBA00023125"/>
    </source>
</evidence>
<dbReference type="Proteomes" id="UP000680679">
    <property type="component" value="Plasmid pAt1"/>
</dbReference>
<evidence type="ECO:0000313" key="10">
    <source>
        <dbReference type="EMBL" id="BCU08485.1"/>
    </source>
</evidence>
<sequence>MKQKANYKPKQILLSKRANVFYLEHARVLQKDGRIIYLTDTGEDVEQYFNIPERNTIFLMLGKGTSITDAAVRRLSESNVIVGFCGSGGSPLFAMSDPVFLLPQSEYRPTEYMQAWVKLWFDEKRRLDAAKALLQRRIALAEAAWRGNTFLLERQILLANNKIEIFKHRIDTSADTTSLLLAEADWAKSLYASLAAGCKINHFTRNEGQGKKESISDRVNSFLDHGNYIAYGYAAAVLNTLGISFSFPILHGKTRRGALVFDVADLIKDAYVMPLAFECGLNLKSSDQDFRSGLIEVVHEAGLVDLLFDFVKEVVHID</sequence>
<keyword evidence="1 8" id="KW-0540">Nuclease</keyword>
<evidence type="ECO:0000256" key="4">
    <source>
        <dbReference type="ARBA" id="ARBA00022801"/>
    </source>
</evidence>
<protein>
    <recommendedName>
        <fullName evidence="8">CRISPR-associated endonuclease Cas1</fullName>
        <ecNumber evidence="8">3.1.-.-</ecNumber>
    </recommendedName>
</protein>
<evidence type="ECO:0000256" key="5">
    <source>
        <dbReference type="ARBA" id="ARBA00022842"/>
    </source>
</evidence>
<comment type="function">
    <text evidence="8">CRISPR (clustered regularly interspaced short palindromic repeat), is an adaptive immune system that provides protection against mobile genetic elements (viruses, transposable elements and conjugative plasmids). CRISPR clusters contain spacers, sequences complementary to antecedent mobile elements, and target invading nucleic acids. CRISPR clusters are transcribed and processed into CRISPR RNA (crRNA). Acts as a dsDNA endonuclease. Involved in the integration of spacer DNA into the CRISPR cassette.</text>
</comment>